<organism evidence="1 2">
    <name type="scientific">Sphagnurus paluster</name>
    <dbReference type="NCBI Taxonomy" id="117069"/>
    <lineage>
        <taxon>Eukaryota</taxon>
        <taxon>Fungi</taxon>
        <taxon>Dikarya</taxon>
        <taxon>Basidiomycota</taxon>
        <taxon>Agaricomycotina</taxon>
        <taxon>Agaricomycetes</taxon>
        <taxon>Agaricomycetidae</taxon>
        <taxon>Agaricales</taxon>
        <taxon>Tricholomatineae</taxon>
        <taxon>Lyophyllaceae</taxon>
        <taxon>Sphagnurus</taxon>
    </lineage>
</organism>
<dbReference type="AlphaFoldDB" id="A0A9P7KLB4"/>
<sequence>MATRPEATVPIGPNFTINISRKPYAQGVAVSYDFFVRNTRMFGSEPTQVNEQMKITLDKATSLPLVAQEDDYQLDFSFYYSEKPVKNAEALATTKAYCSKLHVVKAAKLPGSYNGADNVTFFVFVEDTPSQQANTGQFDDA</sequence>
<proteinExistence type="predicted"/>
<evidence type="ECO:0000313" key="2">
    <source>
        <dbReference type="Proteomes" id="UP000717328"/>
    </source>
</evidence>
<gene>
    <name evidence="1" type="ORF">H0H81_004687</name>
</gene>
<accession>A0A9P7KLB4</accession>
<reference evidence="1" key="1">
    <citation type="submission" date="2021-02" db="EMBL/GenBank/DDBJ databases">
        <authorList>
            <person name="Nieuwenhuis M."/>
            <person name="Van De Peppel L.J.J."/>
        </authorList>
    </citation>
    <scope>NUCLEOTIDE SEQUENCE</scope>
    <source>
        <strain evidence="1">D49</strain>
    </source>
</reference>
<dbReference type="OrthoDB" id="2972000at2759"/>
<comment type="caution">
    <text evidence="1">The sequence shown here is derived from an EMBL/GenBank/DDBJ whole genome shotgun (WGS) entry which is preliminary data.</text>
</comment>
<keyword evidence="2" id="KW-1185">Reference proteome</keyword>
<dbReference type="EMBL" id="JABCKI010000119">
    <property type="protein sequence ID" value="KAG5652530.1"/>
    <property type="molecule type" value="Genomic_DNA"/>
</dbReference>
<evidence type="ECO:0000313" key="1">
    <source>
        <dbReference type="EMBL" id="KAG5652530.1"/>
    </source>
</evidence>
<dbReference type="Proteomes" id="UP000717328">
    <property type="component" value="Unassembled WGS sequence"/>
</dbReference>
<protein>
    <submittedName>
        <fullName evidence="1">Uncharacterized protein</fullName>
    </submittedName>
</protein>
<reference evidence="1" key="2">
    <citation type="submission" date="2021-10" db="EMBL/GenBank/DDBJ databases">
        <title>Phylogenomics reveals ancestral predisposition of the termite-cultivated fungus Termitomyces towards a domesticated lifestyle.</title>
        <authorList>
            <person name="Auxier B."/>
            <person name="Grum-Grzhimaylo A."/>
            <person name="Cardenas M.E."/>
            <person name="Lodge J.D."/>
            <person name="Laessoe T."/>
            <person name="Pedersen O."/>
            <person name="Smith M.E."/>
            <person name="Kuyper T.W."/>
            <person name="Franco-Molano E.A."/>
            <person name="Baroni T.J."/>
            <person name="Aanen D.K."/>
        </authorList>
    </citation>
    <scope>NUCLEOTIDE SEQUENCE</scope>
    <source>
        <strain evidence="1">D49</strain>
    </source>
</reference>
<name>A0A9P7KLB4_9AGAR</name>